<organism evidence="2 3">
    <name type="scientific">Hypholoma sublateritium (strain FD-334 SS-4)</name>
    <dbReference type="NCBI Taxonomy" id="945553"/>
    <lineage>
        <taxon>Eukaryota</taxon>
        <taxon>Fungi</taxon>
        <taxon>Dikarya</taxon>
        <taxon>Basidiomycota</taxon>
        <taxon>Agaricomycotina</taxon>
        <taxon>Agaricomycetes</taxon>
        <taxon>Agaricomycetidae</taxon>
        <taxon>Agaricales</taxon>
        <taxon>Agaricineae</taxon>
        <taxon>Strophariaceae</taxon>
        <taxon>Hypholoma</taxon>
    </lineage>
</organism>
<accession>A0A0D2P9L6</accession>
<gene>
    <name evidence="2" type="ORF">HYPSUDRAFT_421362</name>
</gene>
<keyword evidence="1" id="KW-1133">Transmembrane helix</keyword>
<feature type="transmembrane region" description="Helical" evidence="1">
    <location>
        <begin position="91"/>
        <end position="112"/>
    </location>
</feature>
<keyword evidence="3" id="KW-1185">Reference proteome</keyword>
<dbReference type="EMBL" id="KN817532">
    <property type="protein sequence ID" value="KJA25281.1"/>
    <property type="molecule type" value="Genomic_DNA"/>
</dbReference>
<dbReference type="OMA" id="WILATGM"/>
<reference evidence="3" key="1">
    <citation type="submission" date="2014-04" db="EMBL/GenBank/DDBJ databases">
        <title>Evolutionary Origins and Diversification of the Mycorrhizal Mutualists.</title>
        <authorList>
            <consortium name="DOE Joint Genome Institute"/>
            <consortium name="Mycorrhizal Genomics Consortium"/>
            <person name="Kohler A."/>
            <person name="Kuo A."/>
            <person name="Nagy L.G."/>
            <person name="Floudas D."/>
            <person name="Copeland A."/>
            <person name="Barry K.W."/>
            <person name="Cichocki N."/>
            <person name="Veneault-Fourrey C."/>
            <person name="LaButti K."/>
            <person name="Lindquist E.A."/>
            <person name="Lipzen A."/>
            <person name="Lundell T."/>
            <person name="Morin E."/>
            <person name="Murat C."/>
            <person name="Riley R."/>
            <person name="Ohm R."/>
            <person name="Sun H."/>
            <person name="Tunlid A."/>
            <person name="Henrissat B."/>
            <person name="Grigoriev I.V."/>
            <person name="Hibbett D.S."/>
            <person name="Martin F."/>
        </authorList>
    </citation>
    <scope>NUCLEOTIDE SEQUENCE [LARGE SCALE GENOMIC DNA]</scope>
    <source>
        <strain evidence="3">FD-334 SS-4</strain>
    </source>
</reference>
<evidence type="ECO:0000256" key="1">
    <source>
        <dbReference type="SAM" id="Phobius"/>
    </source>
</evidence>
<feature type="transmembrane region" description="Helical" evidence="1">
    <location>
        <begin position="53"/>
        <end position="71"/>
    </location>
</feature>
<protein>
    <submittedName>
        <fullName evidence="2">Uncharacterized protein</fullName>
    </submittedName>
</protein>
<proteinExistence type="predicted"/>
<sequence length="267" mass="29235">MSTENPNKGVFFLSGADIVDGVLLSSVVQTFVTGLYTLIFFQALVLLIKQRKICIAGCLTALYIAVIINLTMENLIIRTTFLGPLGSNLLLYGQIQNAVSALAAIIADSLLSWRCYIILKRNKWILATGMLTISAEIILLPIWLANSLELTAPHLSFVVFYWFFSLAITTVSTTLIVYRIISMAQKTNRTTAYYRTVEILVESGAMYTTVIIICCALWGQSKPSWDGVIGGGVYITSDLFYSLLIPVTGIAPTLITLRVASGRARGS</sequence>
<dbReference type="OrthoDB" id="2873242at2759"/>
<dbReference type="Proteomes" id="UP000054270">
    <property type="component" value="Unassembled WGS sequence"/>
</dbReference>
<name>A0A0D2P9L6_HYPSF</name>
<evidence type="ECO:0000313" key="2">
    <source>
        <dbReference type="EMBL" id="KJA25281.1"/>
    </source>
</evidence>
<evidence type="ECO:0000313" key="3">
    <source>
        <dbReference type="Proteomes" id="UP000054270"/>
    </source>
</evidence>
<keyword evidence="1" id="KW-0812">Transmembrane</keyword>
<feature type="transmembrane region" description="Helical" evidence="1">
    <location>
        <begin position="124"/>
        <end position="145"/>
    </location>
</feature>
<dbReference type="STRING" id="945553.A0A0D2P9L6"/>
<feature type="transmembrane region" description="Helical" evidence="1">
    <location>
        <begin position="157"/>
        <end position="178"/>
    </location>
</feature>
<feature type="transmembrane region" description="Helical" evidence="1">
    <location>
        <begin position="22"/>
        <end position="46"/>
    </location>
</feature>
<keyword evidence="1" id="KW-0472">Membrane</keyword>
<feature type="transmembrane region" description="Helical" evidence="1">
    <location>
        <begin position="239"/>
        <end position="260"/>
    </location>
</feature>
<feature type="transmembrane region" description="Helical" evidence="1">
    <location>
        <begin position="199"/>
        <end position="219"/>
    </location>
</feature>
<dbReference type="AlphaFoldDB" id="A0A0D2P9L6"/>